<evidence type="ECO:0000313" key="9">
    <source>
        <dbReference type="Proteomes" id="UP001378960"/>
    </source>
</evidence>
<dbReference type="Gene3D" id="1.20.120.430">
    <property type="entry name" value="tRNA modification GTPase MnmE domain 2"/>
    <property type="match status" value="1"/>
</dbReference>
<comment type="caution">
    <text evidence="8">The sequence shown here is derived from an EMBL/GenBank/DDBJ whole genome shotgun (WGS) entry which is preliminary data.</text>
</comment>
<dbReference type="Gene3D" id="3.30.1360.120">
    <property type="entry name" value="Probable tRNA modification gtpase trme, domain 1"/>
    <property type="match status" value="1"/>
</dbReference>
<dbReference type="CDD" id="cd14858">
    <property type="entry name" value="TrmE_N"/>
    <property type="match status" value="1"/>
</dbReference>
<keyword evidence="4 5" id="KW-0342">GTP-binding</keyword>
<dbReference type="GO" id="GO:0005525">
    <property type="term" value="F:GTP binding"/>
    <property type="evidence" value="ECO:0007669"/>
    <property type="project" value="UniProtKB-KW"/>
</dbReference>
<dbReference type="Gene3D" id="3.40.50.300">
    <property type="entry name" value="P-loop containing nucleotide triphosphate hydrolases"/>
    <property type="match status" value="1"/>
</dbReference>
<dbReference type="InterPro" id="IPR027417">
    <property type="entry name" value="P-loop_NTPase"/>
</dbReference>
<dbReference type="SUPFAM" id="SSF52540">
    <property type="entry name" value="P-loop containing nucleoside triphosphate hydrolases"/>
    <property type="match status" value="1"/>
</dbReference>
<keyword evidence="6" id="KW-0175">Coiled coil</keyword>
<sequence>MNNCRIVQKRLFSSCSIYRQTEFKTSTVYALSTAPARSAIGVIRITGPSSLSIFEKLTLSKNPPKHRIATLRKLYDITTNRLPDGTVESKKLLLDECLVLFFQNPKSYTGEDLLELHLHGGTAIINKVMQTIAKFHTPSSPIRLAEPGEFSQRGFQNQRFDLTEVEGINTLIHAETELQRVSALASMKGETNVLFNEWRERILKDIALLTTVIDFGEDHDIEEINDLFGNVEKDVVQLKNEVEEYLRKLQYSQVLLDGIKLTLVGPPNAGKSSLLNIFAQEDKAIVSNIPGTTRDSMDVPLDINGFKVVVGDTAGIRESDDIIEKEGIKRAKKKSLNAHMNVLLYSADEMEMNSNFLLHAKELITSDEKQFLVIINKADLVDHEAKKNLSNKISQSLGISEENVRFISCKTNQGIEDLVNDLTRRFKTITNITDKDPITISTRAKDILVNDVLFGFEEFLHFKEEDDITLASEALRSSVEGIGKITGDAIGVEEILGVVFSKFCIGK</sequence>
<feature type="coiled-coil region" evidence="6">
    <location>
        <begin position="221"/>
        <end position="248"/>
    </location>
</feature>
<keyword evidence="2 5" id="KW-0819">tRNA processing</keyword>
<evidence type="ECO:0000256" key="3">
    <source>
        <dbReference type="ARBA" id="ARBA00022741"/>
    </source>
</evidence>
<dbReference type="CDD" id="cd04164">
    <property type="entry name" value="trmE"/>
    <property type="match status" value="1"/>
</dbReference>
<dbReference type="GO" id="GO:0003924">
    <property type="term" value="F:GTPase activity"/>
    <property type="evidence" value="ECO:0007669"/>
    <property type="project" value="InterPro"/>
</dbReference>
<dbReference type="PANTHER" id="PTHR42714:SF2">
    <property type="entry name" value="TRNA MODIFICATION GTPASE GTPBP3, MITOCHONDRIAL"/>
    <property type="match status" value="1"/>
</dbReference>
<evidence type="ECO:0000256" key="4">
    <source>
        <dbReference type="ARBA" id="ARBA00023134"/>
    </source>
</evidence>
<proteinExistence type="inferred from homology"/>
<dbReference type="PROSITE" id="PS51709">
    <property type="entry name" value="G_TRME"/>
    <property type="match status" value="1"/>
</dbReference>
<dbReference type="GO" id="GO:0005739">
    <property type="term" value="C:mitochondrion"/>
    <property type="evidence" value="ECO:0007669"/>
    <property type="project" value="TreeGrafter"/>
</dbReference>
<dbReference type="SUPFAM" id="SSF116878">
    <property type="entry name" value="TrmE connector domain"/>
    <property type="match status" value="1"/>
</dbReference>
<comment type="similarity">
    <text evidence="1 5">Belongs to the TRAFAC class TrmE-Era-EngA-EngB-Septin-like GTPase superfamily. TrmE GTPase family.</text>
</comment>
<dbReference type="GO" id="GO:0002098">
    <property type="term" value="P:tRNA wobble uridine modification"/>
    <property type="evidence" value="ECO:0007669"/>
    <property type="project" value="TreeGrafter"/>
</dbReference>
<dbReference type="AlphaFoldDB" id="A0AAV5R4B5"/>
<dbReference type="Proteomes" id="UP001378960">
    <property type="component" value="Unassembled WGS sequence"/>
</dbReference>
<accession>A0AAV5R4B5</accession>
<evidence type="ECO:0000313" key="8">
    <source>
        <dbReference type="EMBL" id="GMM46142.1"/>
    </source>
</evidence>
<dbReference type="HAMAP" id="MF_00379">
    <property type="entry name" value="GTPase_MnmE"/>
    <property type="match status" value="1"/>
</dbReference>
<dbReference type="InterPro" id="IPR025867">
    <property type="entry name" value="MnmE_helical"/>
</dbReference>
<dbReference type="InterPro" id="IPR006073">
    <property type="entry name" value="GTP-bd"/>
</dbReference>
<keyword evidence="9" id="KW-1185">Reference proteome</keyword>
<protein>
    <submittedName>
        <fullName evidence="8">Mss1 protein</fullName>
    </submittedName>
</protein>
<dbReference type="InterPro" id="IPR027266">
    <property type="entry name" value="TrmE/GcvT-like"/>
</dbReference>
<dbReference type="InterPro" id="IPR018948">
    <property type="entry name" value="GTP-bd_TrmE_N"/>
</dbReference>
<evidence type="ECO:0000256" key="6">
    <source>
        <dbReference type="SAM" id="Coils"/>
    </source>
</evidence>
<dbReference type="PANTHER" id="PTHR42714">
    <property type="entry name" value="TRNA MODIFICATION GTPASE GTPBP3"/>
    <property type="match status" value="1"/>
</dbReference>
<dbReference type="InterPro" id="IPR004520">
    <property type="entry name" value="GTPase_MnmE"/>
</dbReference>
<dbReference type="InterPro" id="IPR005225">
    <property type="entry name" value="Small_GTP-bd"/>
</dbReference>
<feature type="domain" description="TrmE-type G" evidence="7">
    <location>
        <begin position="258"/>
        <end position="427"/>
    </location>
</feature>
<dbReference type="GO" id="GO:0030488">
    <property type="term" value="P:tRNA methylation"/>
    <property type="evidence" value="ECO:0007669"/>
    <property type="project" value="TreeGrafter"/>
</dbReference>
<organism evidence="8 9">
    <name type="scientific">Pichia kluyveri</name>
    <name type="common">Yeast</name>
    <dbReference type="NCBI Taxonomy" id="36015"/>
    <lineage>
        <taxon>Eukaryota</taxon>
        <taxon>Fungi</taxon>
        <taxon>Dikarya</taxon>
        <taxon>Ascomycota</taxon>
        <taxon>Saccharomycotina</taxon>
        <taxon>Pichiomycetes</taxon>
        <taxon>Pichiales</taxon>
        <taxon>Pichiaceae</taxon>
        <taxon>Pichia</taxon>
    </lineage>
</organism>
<dbReference type="Pfam" id="PF12631">
    <property type="entry name" value="MnmE_helical"/>
    <property type="match status" value="1"/>
</dbReference>
<dbReference type="InterPro" id="IPR027368">
    <property type="entry name" value="MnmE_dom2"/>
</dbReference>
<evidence type="ECO:0000256" key="2">
    <source>
        <dbReference type="ARBA" id="ARBA00022694"/>
    </source>
</evidence>
<keyword evidence="3 5" id="KW-0547">Nucleotide-binding</keyword>
<dbReference type="Pfam" id="PF10396">
    <property type="entry name" value="TrmE_N"/>
    <property type="match status" value="1"/>
</dbReference>
<dbReference type="InterPro" id="IPR031168">
    <property type="entry name" value="G_TrmE"/>
</dbReference>
<dbReference type="PRINTS" id="PR00449">
    <property type="entry name" value="RASTRNSFRMNG"/>
</dbReference>
<dbReference type="NCBIfam" id="TIGR00231">
    <property type="entry name" value="small_GTP"/>
    <property type="match status" value="1"/>
</dbReference>
<gene>
    <name evidence="8" type="ORF">DAPK24_027170</name>
</gene>
<reference evidence="8 9" key="1">
    <citation type="journal article" date="2023" name="Elife">
        <title>Identification of key yeast species and microbe-microbe interactions impacting larval growth of Drosophila in the wild.</title>
        <authorList>
            <person name="Mure A."/>
            <person name="Sugiura Y."/>
            <person name="Maeda R."/>
            <person name="Honda K."/>
            <person name="Sakurai N."/>
            <person name="Takahashi Y."/>
            <person name="Watada M."/>
            <person name="Katoh T."/>
            <person name="Gotoh A."/>
            <person name="Gotoh Y."/>
            <person name="Taniguchi I."/>
            <person name="Nakamura K."/>
            <person name="Hayashi T."/>
            <person name="Katayama T."/>
            <person name="Uemura T."/>
            <person name="Hattori Y."/>
        </authorList>
    </citation>
    <scope>NUCLEOTIDE SEQUENCE [LARGE SCALE GENOMIC DNA]</scope>
    <source>
        <strain evidence="8 9">PK-24</strain>
    </source>
</reference>
<dbReference type="EMBL" id="BTGB01000003">
    <property type="protein sequence ID" value="GMM46142.1"/>
    <property type="molecule type" value="Genomic_DNA"/>
</dbReference>
<name>A0AAV5R4B5_PICKL</name>
<dbReference type="NCBIfam" id="NF003661">
    <property type="entry name" value="PRK05291.1-3"/>
    <property type="match status" value="1"/>
</dbReference>
<dbReference type="NCBIfam" id="TIGR00450">
    <property type="entry name" value="mnmE_trmE_thdF"/>
    <property type="match status" value="1"/>
</dbReference>
<evidence type="ECO:0000259" key="7">
    <source>
        <dbReference type="PROSITE" id="PS51709"/>
    </source>
</evidence>
<dbReference type="Pfam" id="PF01926">
    <property type="entry name" value="MMR_HSR1"/>
    <property type="match status" value="1"/>
</dbReference>
<evidence type="ECO:0000256" key="5">
    <source>
        <dbReference type="RuleBase" id="RU003313"/>
    </source>
</evidence>
<evidence type="ECO:0000256" key="1">
    <source>
        <dbReference type="ARBA" id="ARBA00011043"/>
    </source>
</evidence>